<dbReference type="InterPro" id="IPR036264">
    <property type="entry name" value="Bact_exopeptidase_dim_dom"/>
</dbReference>
<feature type="binding site" evidence="2">
    <location>
        <position position="120"/>
    </location>
    <ligand>
        <name>Mn(2+)</name>
        <dbReference type="ChEBI" id="CHEBI:29035"/>
        <label>2</label>
    </ligand>
</feature>
<dbReference type="SUPFAM" id="SSF53187">
    <property type="entry name" value="Zn-dependent exopeptidases"/>
    <property type="match status" value="1"/>
</dbReference>
<dbReference type="FunFam" id="3.30.70.360:FF:000001">
    <property type="entry name" value="N-acetyldiaminopimelate deacetylase"/>
    <property type="match status" value="1"/>
</dbReference>
<reference evidence="4 5" key="1">
    <citation type="submission" date="2018-04" db="EMBL/GenBank/DDBJ databases">
        <title>Genomic Encyclopedia of Type Strains, Phase III (KMG-III): the genomes of soil and plant-associated and newly described type strains.</title>
        <authorList>
            <person name="Whitman W."/>
        </authorList>
    </citation>
    <scope>NUCLEOTIDE SEQUENCE [LARGE SCALE GENOMIC DNA]</scope>
    <source>
        <strain evidence="4 5">MA-olki</strain>
    </source>
</reference>
<dbReference type="GeneID" id="91005560"/>
<dbReference type="NCBIfam" id="TIGR01891">
    <property type="entry name" value="amidohydrolases"/>
    <property type="match status" value="1"/>
</dbReference>
<gene>
    <name evidence="4" type="ORF">C8J25_103213</name>
</gene>
<evidence type="ECO:0000313" key="5">
    <source>
        <dbReference type="Proteomes" id="UP000244013"/>
    </source>
</evidence>
<comment type="cofactor">
    <cofactor evidence="2">
        <name>Mn(2+)</name>
        <dbReference type="ChEBI" id="CHEBI:29035"/>
    </cofactor>
    <text evidence="2">The Mn(2+) ion enhances activity.</text>
</comment>
<keyword evidence="1 4" id="KW-0378">Hydrolase</keyword>
<dbReference type="PANTHER" id="PTHR11014:SF63">
    <property type="entry name" value="METALLOPEPTIDASE, PUTATIVE (AFU_ORTHOLOGUE AFUA_6G09600)-RELATED"/>
    <property type="match status" value="1"/>
</dbReference>
<dbReference type="InterPro" id="IPR011650">
    <property type="entry name" value="Peptidase_M20_dimer"/>
</dbReference>
<comment type="caution">
    <text evidence="4">The sequence shown here is derived from an EMBL/GenBank/DDBJ whole genome shotgun (WGS) entry which is preliminary data.</text>
</comment>
<dbReference type="InterPro" id="IPR002933">
    <property type="entry name" value="Peptidase_M20"/>
</dbReference>
<feature type="binding site" evidence="2">
    <location>
        <position position="182"/>
    </location>
    <ligand>
        <name>Mn(2+)</name>
        <dbReference type="ChEBI" id="CHEBI:29035"/>
        <label>2</label>
    </ligand>
</feature>
<keyword evidence="2" id="KW-0464">Manganese</keyword>
<accession>A0A2T5U7N7</accession>
<evidence type="ECO:0000313" key="4">
    <source>
        <dbReference type="EMBL" id="PTW47494.1"/>
    </source>
</evidence>
<keyword evidence="2" id="KW-0479">Metal-binding</keyword>
<protein>
    <submittedName>
        <fullName evidence="4">Hippurate hydrolase</fullName>
    </submittedName>
</protein>
<evidence type="ECO:0000256" key="1">
    <source>
        <dbReference type="ARBA" id="ARBA00022801"/>
    </source>
</evidence>
<dbReference type="Gene3D" id="3.30.70.360">
    <property type="match status" value="1"/>
</dbReference>
<dbReference type="GO" id="GO:0050118">
    <property type="term" value="F:N-acetyldiaminopimelate deacetylase activity"/>
    <property type="evidence" value="ECO:0007669"/>
    <property type="project" value="UniProtKB-ARBA"/>
</dbReference>
<feature type="domain" description="Peptidase M20 dimerisation" evidence="3">
    <location>
        <begin position="206"/>
        <end position="298"/>
    </location>
</feature>
<sequence>MSLDFESTTDWAPTDWTTIGEDSLDEAITLRRAIHADPEVGLHCPRTSDKVKAALAGLPLEIREGPSTTGFVAILRGGRAGNAGGNGRTILLRGDMDALPMQEETGLPFASKVDGAMHACGHDSHTAMLVGAAKALCARRDELPGTVVFMFQPGEEGHHGARHMIADGLLDSPLPEAGFALHISPNMPMGHVVSRAGTLMASTDTLRATITGRGGHAAMPHDCLDPLPIACEIVTALQTYVARQVAVTDPAVLSITKLNAGSAHNVIPSTVEMLGTMRTLSERTREQVRAAFIRMVEGIAAAHGAVGTPTIEEGYPVTVNDERATDLMKACATAIGGEGAYQVMPPMMGAEDFSYVLQKLPGAMAFIGAAPEGSDPRTNPPLHNTKMTIDERVMAHGIAMHCAVAERFLANGFD</sequence>
<proteinExistence type="predicted"/>
<dbReference type="Pfam" id="PF01546">
    <property type="entry name" value="Peptidase_M20"/>
    <property type="match status" value="1"/>
</dbReference>
<dbReference type="OrthoDB" id="9777385at2"/>
<dbReference type="SUPFAM" id="SSF55031">
    <property type="entry name" value="Bacterial exopeptidase dimerisation domain"/>
    <property type="match status" value="1"/>
</dbReference>
<feature type="binding site" evidence="2">
    <location>
        <position position="383"/>
    </location>
    <ligand>
        <name>Mn(2+)</name>
        <dbReference type="ChEBI" id="CHEBI:29035"/>
        <label>2</label>
    </ligand>
</feature>
<organism evidence="4 5">
    <name type="scientific">Sphingomonas faeni</name>
    <dbReference type="NCBI Taxonomy" id="185950"/>
    <lineage>
        <taxon>Bacteria</taxon>
        <taxon>Pseudomonadati</taxon>
        <taxon>Pseudomonadota</taxon>
        <taxon>Alphaproteobacteria</taxon>
        <taxon>Sphingomonadales</taxon>
        <taxon>Sphingomonadaceae</taxon>
        <taxon>Sphingomonas</taxon>
    </lineage>
</organism>
<dbReference type="EMBL" id="QAYE01000003">
    <property type="protein sequence ID" value="PTW47494.1"/>
    <property type="molecule type" value="Genomic_DNA"/>
</dbReference>
<dbReference type="GO" id="GO:0019877">
    <property type="term" value="P:diaminopimelate biosynthetic process"/>
    <property type="evidence" value="ECO:0007669"/>
    <property type="project" value="UniProtKB-ARBA"/>
</dbReference>
<dbReference type="RefSeq" id="WP_107953783.1">
    <property type="nucleotide sequence ID" value="NZ_QAYE01000003.1"/>
</dbReference>
<evidence type="ECO:0000259" key="3">
    <source>
        <dbReference type="Pfam" id="PF07687"/>
    </source>
</evidence>
<evidence type="ECO:0000256" key="2">
    <source>
        <dbReference type="PIRSR" id="PIRSR005962-1"/>
    </source>
</evidence>
<dbReference type="InterPro" id="IPR017439">
    <property type="entry name" value="Amidohydrolase"/>
</dbReference>
<feature type="binding site" evidence="2">
    <location>
        <position position="156"/>
    </location>
    <ligand>
        <name>Mn(2+)</name>
        <dbReference type="ChEBI" id="CHEBI:29035"/>
        <label>2</label>
    </ligand>
</feature>
<name>A0A2T5U7N7_9SPHN</name>
<dbReference type="Proteomes" id="UP000244013">
    <property type="component" value="Unassembled WGS sequence"/>
</dbReference>
<dbReference type="Pfam" id="PF07687">
    <property type="entry name" value="M20_dimer"/>
    <property type="match status" value="1"/>
</dbReference>
<dbReference type="Gene3D" id="3.40.630.10">
    <property type="entry name" value="Zn peptidases"/>
    <property type="match status" value="1"/>
</dbReference>
<dbReference type="PIRSF" id="PIRSF005962">
    <property type="entry name" value="Pept_M20D_amidohydro"/>
    <property type="match status" value="1"/>
</dbReference>
<dbReference type="GO" id="GO:0046872">
    <property type="term" value="F:metal ion binding"/>
    <property type="evidence" value="ECO:0007669"/>
    <property type="project" value="UniProtKB-KW"/>
</dbReference>
<dbReference type="AlphaFoldDB" id="A0A2T5U7N7"/>
<feature type="binding site" evidence="2">
    <location>
        <position position="122"/>
    </location>
    <ligand>
        <name>Mn(2+)</name>
        <dbReference type="ChEBI" id="CHEBI:29035"/>
        <label>2</label>
    </ligand>
</feature>
<dbReference type="PANTHER" id="PTHR11014">
    <property type="entry name" value="PEPTIDASE M20 FAMILY MEMBER"/>
    <property type="match status" value="1"/>
</dbReference>
<dbReference type="CDD" id="cd03886">
    <property type="entry name" value="M20_Acy1"/>
    <property type="match status" value="1"/>
</dbReference>